<comment type="caution">
    <text evidence="2">The sequence shown here is derived from an EMBL/GenBank/DDBJ whole genome shotgun (WGS) entry which is preliminary data.</text>
</comment>
<gene>
    <name evidence="3" type="ORF">UXM345_LOCUS10065</name>
    <name evidence="2" type="ORF">XDN619_LOCUS16927</name>
</gene>
<dbReference type="AlphaFoldDB" id="A0A816T4C5"/>
<evidence type="ECO:0000313" key="4">
    <source>
        <dbReference type="Proteomes" id="UP000663887"/>
    </source>
</evidence>
<evidence type="ECO:0000313" key="2">
    <source>
        <dbReference type="EMBL" id="CAF2092527.1"/>
    </source>
</evidence>
<feature type="domain" description="F-box" evidence="1">
    <location>
        <begin position="8"/>
        <end position="55"/>
    </location>
</feature>
<evidence type="ECO:0000259" key="1">
    <source>
        <dbReference type="PROSITE" id="PS50181"/>
    </source>
</evidence>
<dbReference type="EMBL" id="CAJNRG010007241">
    <property type="protein sequence ID" value="CAF2092527.1"/>
    <property type="molecule type" value="Genomic_DNA"/>
</dbReference>
<reference evidence="2" key="1">
    <citation type="submission" date="2021-02" db="EMBL/GenBank/DDBJ databases">
        <authorList>
            <person name="Nowell W R."/>
        </authorList>
    </citation>
    <scope>NUCLEOTIDE SEQUENCE</scope>
</reference>
<dbReference type="InterPro" id="IPR001810">
    <property type="entry name" value="F-box_dom"/>
</dbReference>
<name>A0A816T4C5_9BILA</name>
<dbReference type="Proteomes" id="UP000663842">
    <property type="component" value="Unassembled WGS sequence"/>
</dbReference>
<sequence length="129" mass="15161">MYQSNNNQFQLLDLPNEILFIILKKLNKIDALYSLVGVSQRLDQLLPQSLYIRNLDMISMTIKSFTEGIYSIDNDILSRICRDILSRIHHQINELIVEEHSMERVLHTMSYPQLRSLSLINFEEKVPNI</sequence>
<accession>A0A816T4C5</accession>
<evidence type="ECO:0000313" key="3">
    <source>
        <dbReference type="EMBL" id="CAF3892164.1"/>
    </source>
</evidence>
<proteinExistence type="predicted"/>
<organism evidence="2 4">
    <name type="scientific">Rotaria magnacalcarata</name>
    <dbReference type="NCBI Taxonomy" id="392030"/>
    <lineage>
        <taxon>Eukaryota</taxon>
        <taxon>Metazoa</taxon>
        <taxon>Spiralia</taxon>
        <taxon>Gnathifera</taxon>
        <taxon>Rotifera</taxon>
        <taxon>Eurotatoria</taxon>
        <taxon>Bdelloidea</taxon>
        <taxon>Philodinida</taxon>
        <taxon>Philodinidae</taxon>
        <taxon>Rotaria</taxon>
    </lineage>
</organism>
<dbReference type="EMBL" id="CAJOBF010000941">
    <property type="protein sequence ID" value="CAF3892164.1"/>
    <property type="molecule type" value="Genomic_DNA"/>
</dbReference>
<dbReference type="Proteomes" id="UP000663887">
    <property type="component" value="Unassembled WGS sequence"/>
</dbReference>
<protein>
    <recommendedName>
        <fullName evidence="1">F-box domain-containing protein</fullName>
    </recommendedName>
</protein>
<dbReference type="PROSITE" id="PS50181">
    <property type="entry name" value="FBOX"/>
    <property type="match status" value="1"/>
</dbReference>